<dbReference type="EMBL" id="JAFMPT010000008">
    <property type="protein sequence ID" value="MCC1484541.1"/>
    <property type="molecule type" value="Genomic_DNA"/>
</dbReference>
<organism evidence="3 4">
    <name type="scientific">Winogradskyella immobilis</name>
    <dbReference type="NCBI Taxonomy" id="2816852"/>
    <lineage>
        <taxon>Bacteria</taxon>
        <taxon>Pseudomonadati</taxon>
        <taxon>Bacteroidota</taxon>
        <taxon>Flavobacteriia</taxon>
        <taxon>Flavobacteriales</taxon>
        <taxon>Flavobacteriaceae</taxon>
        <taxon>Winogradskyella</taxon>
    </lineage>
</organism>
<dbReference type="Pfam" id="PF07676">
    <property type="entry name" value="PD40"/>
    <property type="match status" value="2"/>
</dbReference>
<dbReference type="Proteomes" id="UP000778797">
    <property type="component" value="Unassembled WGS sequence"/>
</dbReference>
<dbReference type="SUPFAM" id="SSF69304">
    <property type="entry name" value="Tricorn protease N-terminal domain"/>
    <property type="match status" value="1"/>
</dbReference>
<keyword evidence="4" id="KW-1185">Reference proteome</keyword>
<sequence>MNLRVLLLFFFIFFIFNSTDAQENGYNEAQLTNGDYDNRYGTYNEDGSLILFESNRDGRWQIYTMNIDGKNQKRLFTSDANDRRPTWHPYKNIVLFESDRTGTTELYTFDISSKNIKQIKIPLIGNKRYGQFFGNGVELLFTLEKNPEEHLIYRVHKKGKLLRKLVDNKSINRYPKTNKRGSAVLYHSNKNNENENEVIYTHNVIIKENSKLTLFKDKSNFGSWPNVGNRIVFSTIIDNVTKTSEIYTMQSDGSRKRRVTFNDQNDYLPHWSPNDINLLVSRKGKYEQIFKILLKEKL</sequence>
<feature type="signal peptide" evidence="2">
    <location>
        <begin position="1"/>
        <end position="21"/>
    </location>
</feature>
<reference evidence="3" key="2">
    <citation type="submission" date="2021-10" db="EMBL/GenBank/DDBJ databases">
        <title>Genome of Winogradskyella sp. E313.</title>
        <authorList>
            <person name="Zhou Y."/>
        </authorList>
    </citation>
    <scope>NUCLEOTIDE SEQUENCE</scope>
    <source>
        <strain evidence="3">E313</strain>
    </source>
</reference>
<evidence type="ECO:0000256" key="2">
    <source>
        <dbReference type="SAM" id="SignalP"/>
    </source>
</evidence>
<name>A0ABS8ENQ4_9FLAO</name>
<dbReference type="PANTHER" id="PTHR36842:SF1">
    <property type="entry name" value="PROTEIN TOLB"/>
    <property type="match status" value="1"/>
</dbReference>
<feature type="chain" id="PRO_5045640325" evidence="2">
    <location>
        <begin position="22"/>
        <end position="298"/>
    </location>
</feature>
<reference evidence="3" key="1">
    <citation type="submission" date="2021-03" db="EMBL/GenBank/DDBJ databases">
        <authorList>
            <person name="Ping X."/>
        </authorList>
    </citation>
    <scope>NUCLEOTIDE SEQUENCE</scope>
    <source>
        <strain evidence="3">E313</strain>
    </source>
</reference>
<dbReference type="Gene3D" id="2.120.10.30">
    <property type="entry name" value="TolB, C-terminal domain"/>
    <property type="match status" value="2"/>
</dbReference>
<gene>
    <name evidence="3" type="ORF">J1C55_08080</name>
</gene>
<dbReference type="PANTHER" id="PTHR36842">
    <property type="entry name" value="PROTEIN TOLB HOMOLOG"/>
    <property type="match status" value="1"/>
</dbReference>
<comment type="caution">
    <text evidence="3">The sequence shown here is derived from an EMBL/GenBank/DDBJ whole genome shotgun (WGS) entry which is preliminary data.</text>
</comment>
<protein>
    <submittedName>
        <fullName evidence="3">PD40 domain-containing protein</fullName>
    </submittedName>
</protein>
<evidence type="ECO:0000313" key="4">
    <source>
        <dbReference type="Proteomes" id="UP000778797"/>
    </source>
</evidence>
<accession>A0ABS8ENQ4</accession>
<proteinExistence type="inferred from homology"/>
<comment type="similarity">
    <text evidence="1">Belongs to the TolB family.</text>
</comment>
<evidence type="ECO:0000313" key="3">
    <source>
        <dbReference type="EMBL" id="MCC1484541.1"/>
    </source>
</evidence>
<dbReference type="InterPro" id="IPR011042">
    <property type="entry name" value="6-blade_b-propeller_TolB-like"/>
</dbReference>
<keyword evidence="2" id="KW-0732">Signal</keyword>
<dbReference type="InterPro" id="IPR011659">
    <property type="entry name" value="WD40"/>
</dbReference>
<evidence type="ECO:0000256" key="1">
    <source>
        <dbReference type="ARBA" id="ARBA00009820"/>
    </source>
</evidence>
<dbReference type="RefSeq" id="WP_227476987.1">
    <property type="nucleotide sequence ID" value="NZ_JAFMPT010000008.1"/>
</dbReference>